<protein>
    <submittedName>
        <fullName evidence="1">Uncharacterized protein</fullName>
    </submittedName>
</protein>
<comment type="caution">
    <text evidence="1">The sequence shown here is derived from an EMBL/GenBank/DDBJ whole genome shotgun (WGS) entry which is preliminary data.</text>
</comment>
<sequence length="140" mass="16649">MSLKEIQQTFNISKSVAGEAYRRVCRKYQQPTPGELLKQKWQCSRQWLLDHQQDILNENITVKEIAKQLNKKNKQIVYARTMLRKMLNITPPIPEADWLRAHQEDLQQLSVAQLQDKYHKTQGQVEYYLKVLKILKQNET</sequence>
<organism evidence="1 2">
    <name type="scientific">Acinetobacter nematophilus</name>
    <dbReference type="NCBI Taxonomy" id="2994642"/>
    <lineage>
        <taxon>Bacteria</taxon>
        <taxon>Pseudomonadati</taxon>
        <taxon>Pseudomonadota</taxon>
        <taxon>Gammaproteobacteria</taxon>
        <taxon>Moraxellales</taxon>
        <taxon>Moraxellaceae</taxon>
        <taxon>Acinetobacter</taxon>
    </lineage>
</organism>
<dbReference type="RefSeq" id="WP_266129527.1">
    <property type="nucleotide sequence ID" value="NZ_JAPKMY010000002.1"/>
</dbReference>
<dbReference type="AlphaFoldDB" id="A0A9X3IFS9"/>
<proteinExistence type="predicted"/>
<reference evidence="1" key="1">
    <citation type="submission" date="2022-11" db="EMBL/GenBank/DDBJ databases">
        <title>Biodiversity and phylogenetic relationships of bacteria.</title>
        <authorList>
            <person name="Machado R.A.R."/>
            <person name="Bhat A."/>
            <person name="Loulou A."/>
            <person name="Kallel S."/>
        </authorList>
    </citation>
    <scope>NUCLEOTIDE SEQUENCE</scope>
    <source>
        <strain evidence="1">A-IN1</strain>
    </source>
</reference>
<evidence type="ECO:0000313" key="2">
    <source>
        <dbReference type="Proteomes" id="UP001146019"/>
    </source>
</evidence>
<gene>
    <name evidence="1" type="ORF">OSH00_05125</name>
</gene>
<name>A0A9X3IFS9_9GAMM</name>
<dbReference type="EMBL" id="JAPKMY010000002">
    <property type="protein sequence ID" value="MCX5467123.1"/>
    <property type="molecule type" value="Genomic_DNA"/>
</dbReference>
<keyword evidence="2" id="KW-1185">Reference proteome</keyword>
<accession>A0A9X3IFS9</accession>
<evidence type="ECO:0000313" key="1">
    <source>
        <dbReference type="EMBL" id="MCX5467123.1"/>
    </source>
</evidence>
<dbReference type="Proteomes" id="UP001146019">
    <property type="component" value="Unassembled WGS sequence"/>
</dbReference>